<evidence type="ECO:0000256" key="1">
    <source>
        <dbReference type="SAM" id="Phobius"/>
    </source>
</evidence>
<protein>
    <submittedName>
        <fullName evidence="2">Quinol:cytochrome C oxidoreductase</fullName>
    </submittedName>
</protein>
<keyword evidence="3" id="KW-1185">Reference proteome</keyword>
<sequence length="424" mass="48353">MNNSHSFDEQFEFKGKAKTWSLIMIAIGAIGLIAGFLTGNGERTFADLLLNGYYLTCVCICGIFFCAVQYVAQAGWSTAVLRIPQAFAKVLPYAGIILLAIICAGLFITHTGPNEEGKMTTIPYLYKLWALKGVTIKGNENYDAVITAKSGYLNIPFFLIRLVIYLASYSWLGRLLVKYSNNEDELGGMFNYNKSFKVSVIFLLIFGFTVPLFAFDTIMSLEAHWFSTMFGWYNFAALWVGGLSVITLTLILLRQAGYMEWVTDDHLHNLGQLMFGFSVFWTYLWFAQFLLTWYANIPEEAAYFYRRWEPQFKPWFWLNIVINFLAPLLTLMSRDSKRKVSILKVVCIILICGHWLDYWQMIMPGTIGAVKGSEWYTILSPIDLAMFVGFAGLFIFMLATALSSFKSLIPKKHPLLEESLHHHL</sequence>
<name>A0A223NSJ8_9SPHI</name>
<feature type="transmembrane region" description="Helical" evidence="1">
    <location>
        <begin position="378"/>
        <end position="402"/>
    </location>
</feature>
<evidence type="ECO:0000313" key="2">
    <source>
        <dbReference type="EMBL" id="ASU32796.1"/>
    </source>
</evidence>
<feature type="transmembrane region" description="Helical" evidence="1">
    <location>
        <begin position="90"/>
        <end position="109"/>
    </location>
</feature>
<keyword evidence="1" id="KW-0812">Transmembrane</keyword>
<feature type="transmembrane region" description="Helical" evidence="1">
    <location>
        <begin position="231"/>
        <end position="253"/>
    </location>
</feature>
<organism evidence="2 3">
    <name type="scientific">Mucilaginibacter xinganensis</name>
    <dbReference type="NCBI Taxonomy" id="1234841"/>
    <lineage>
        <taxon>Bacteria</taxon>
        <taxon>Pseudomonadati</taxon>
        <taxon>Bacteroidota</taxon>
        <taxon>Sphingobacteriia</taxon>
        <taxon>Sphingobacteriales</taxon>
        <taxon>Sphingobacteriaceae</taxon>
        <taxon>Mucilaginibacter</taxon>
    </lineage>
</organism>
<proteinExistence type="predicted"/>
<feature type="transmembrane region" description="Helical" evidence="1">
    <location>
        <begin position="198"/>
        <end position="219"/>
    </location>
</feature>
<dbReference type="Proteomes" id="UP000215002">
    <property type="component" value="Chromosome"/>
</dbReference>
<feature type="transmembrane region" description="Helical" evidence="1">
    <location>
        <begin position="340"/>
        <end position="358"/>
    </location>
</feature>
<feature type="transmembrane region" description="Helical" evidence="1">
    <location>
        <begin position="20"/>
        <end position="39"/>
    </location>
</feature>
<accession>A0A223NSJ8</accession>
<reference evidence="2 3" key="1">
    <citation type="submission" date="2017-08" db="EMBL/GenBank/DDBJ databases">
        <title>Complete genome sequence of Mucilaginibacter sp. strain BJC16-A31.</title>
        <authorList>
            <consortium name="Henan University of Science and Technology"/>
            <person name="You X."/>
        </authorList>
    </citation>
    <scope>NUCLEOTIDE SEQUENCE [LARGE SCALE GENOMIC DNA]</scope>
    <source>
        <strain evidence="2 3">BJC16-A31</strain>
    </source>
</reference>
<gene>
    <name evidence="2" type="ORF">MuYL_0896</name>
</gene>
<evidence type="ECO:0000313" key="3">
    <source>
        <dbReference type="Proteomes" id="UP000215002"/>
    </source>
</evidence>
<feature type="transmembrane region" description="Helical" evidence="1">
    <location>
        <begin position="158"/>
        <end position="177"/>
    </location>
</feature>
<dbReference type="RefSeq" id="WP_094569343.1">
    <property type="nucleotide sequence ID" value="NZ_CP022743.1"/>
</dbReference>
<dbReference type="PANTHER" id="PTHR43044">
    <property type="match status" value="1"/>
</dbReference>
<dbReference type="OrthoDB" id="140980at2"/>
<dbReference type="EMBL" id="CP022743">
    <property type="protein sequence ID" value="ASU32796.1"/>
    <property type="molecule type" value="Genomic_DNA"/>
</dbReference>
<keyword evidence="1" id="KW-1133">Transmembrane helix</keyword>
<feature type="transmembrane region" description="Helical" evidence="1">
    <location>
        <begin position="315"/>
        <end position="333"/>
    </location>
</feature>
<dbReference type="PANTHER" id="PTHR43044:SF1">
    <property type="entry name" value="QUINOL:CYTOCHROME C OXIDOREDUCTASE QUINONE-BINDING SUBUNIT 2"/>
    <property type="match status" value="1"/>
</dbReference>
<dbReference type="KEGG" id="muc:MuYL_0896"/>
<keyword evidence="1" id="KW-0472">Membrane</keyword>
<feature type="transmembrane region" description="Helical" evidence="1">
    <location>
        <begin position="273"/>
        <end position="295"/>
    </location>
</feature>
<dbReference type="AlphaFoldDB" id="A0A223NSJ8"/>
<feature type="transmembrane region" description="Helical" evidence="1">
    <location>
        <begin position="51"/>
        <end position="70"/>
    </location>
</feature>